<dbReference type="Proteomes" id="UP000286908">
    <property type="component" value="Unassembled WGS sequence"/>
</dbReference>
<protein>
    <submittedName>
        <fullName evidence="2">Uncharacterized protein</fullName>
    </submittedName>
</protein>
<evidence type="ECO:0000256" key="1">
    <source>
        <dbReference type="SAM" id="MobiDB-lite"/>
    </source>
</evidence>
<dbReference type="AlphaFoldDB" id="A0A433ZTU6"/>
<feature type="region of interest" description="Disordered" evidence="1">
    <location>
        <begin position="1"/>
        <end position="62"/>
    </location>
</feature>
<comment type="caution">
    <text evidence="2">The sequence shown here is derived from an EMBL/GenBank/DDBJ whole genome shotgun (WGS) entry which is preliminary data.</text>
</comment>
<dbReference type="EMBL" id="NRQY01000001">
    <property type="protein sequence ID" value="RUT65558.1"/>
    <property type="molecule type" value="Genomic_DNA"/>
</dbReference>
<reference evidence="2 3" key="1">
    <citation type="submission" date="2017-08" db="EMBL/GenBank/DDBJ databases">
        <title>Draft genome sequence of pheromone producing symbiont Morganella morganii, of the female New Zealand grass grub Costelytra giveni.</title>
        <authorList>
            <person name="Laugraud A."/>
            <person name="Young S.D."/>
            <person name="Hurst M.H."/>
        </authorList>
    </citation>
    <scope>NUCLEOTIDE SEQUENCE [LARGE SCALE GENOMIC DNA]</scope>
    <source>
        <strain evidence="2 3">MMsCG</strain>
    </source>
</reference>
<proteinExistence type="predicted"/>
<gene>
    <name evidence="2" type="ORF">CKG00_03395</name>
</gene>
<accession>A0A433ZTU6</accession>
<organism evidence="2 3">
    <name type="scientific">Morganella morganii</name>
    <name type="common">Proteus morganii</name>
    <dbReference type="NCBI Taxonomy" id="582"/>
    <lineage>
        <taxon>Bacteria</taxon>
        <taxon>Pseudomonadati</taxon>
        <taxon>Pseudomonadota</taxon>
        <taxon>Gammaproteobacteria</taxon>
        <taxon>Enterobacterales</taxon>
        <taxon>Morganellaceae</taxon>
        <taxon>Morganella</taxon>
    </lineage>
</organism>
<sequence length="62" mass="6798">MNIGKTTHGRLPAIRPRVEVVEPEGESTSTEGAHAGGREKTSQAFQRRTKGHQQSITMRKVA</sequence>
<feature type="compositionally biased region" description="Polar residues" evidence="1">
    <location>
        <begin position="42"/>
        <end position="62"/>
    </location>
</feature>
<name>A0A433ZTU6_MORMO</name>
<evidence type="ECO:0000313" key="2">
    <source>
        <dbReference type="EMBL" id="RUT65558.1"/>
    </source>
</evidence>
<evidence type="ECO:0000313" key="3">
    <source>
        <dbReference type="Proteomes" id="UP000286908"/>
    </source>
</evidence>